<dbReference type="Proteomes" id="UP001209681">
    <property type="component" value="Unassembled WGS sequence"/>
</dbReference>
<protein>
    <submittedName>
        <fullName evidence="1">Uncharacterized protein</fullName>
    </submittedName>
</protein>
<comment type="caution">
    <text evidence="1">The sequence shown here is derived from an EMBL/GenBank/DDBJ whole genome shotgun (WGS) entry which is preliminary data.</text>
</comment>
<evidence type="ECO:0000313" key="2">
    <source>
        <dbReference type="Proteomes" id="UP001209681"/>
    </source>
</evidence>
<dbReference type="RefSeq" id="WP_265424873.1">
    <property type="nucleotide sequence ID" value="NZ_JAPFPW010000008.1"/>
</dbReference>
<reference evidence="1 2" key="1">
    <citation type="submission" date="2022-11" db="EMBL/GenBank/DDBJ databases">
        <title>Desulfobotulus tamanensis H1 sp. nov. - anaerobic, alkaliphilic, sulphate reducing bacterium isolated from terrestrial mud volcano.</title>
        <authorList>
            <person name="Frolova A."/>
            <person name="Merkel A.Y."/>
            <person name="Slobodkin A.I."/>
        </authorList>
    </citation>
    <scope>NUCLEOTIDE SEQUENCE [LARGE SCALE GENOMIC DNA]</scope>
    <source>
        <strain evidence="1 2">H1</strain>
    </source>
</reference>
<evidence type="ECO:0000313" key="1">
    <source>
        <dbReference type="EMBL" id="MCW7754004.1"/>
    </source>
</evidence>
<gene>
    <name evidence="1" type="ORF">OOT00_08395</name>
</gene>
<keyword evidence="2" id="KW-1185">Reference proteome</keyword>
<proteinExistence type="predicted"/>
<name>A0ABT3N983_9BACT</name>
<accession>A0ABT3N983</accession>
<dbReference type="EMBL" id="JAPFPW010000008">
    <property type="protein sequence ID" value="MCW7754004.1"/>
    <property type="molecule type" value="Genomic_DNA"/>
</dbReference>
<sequence>MDCKAWLPGISIKIPERVHFERMGEKNRFAQRISKKTGKRPDWSFLFCILALIPKFLDKRHGNMVDLFSFHLSFQDACVAMYLIFFFFKKGCHENPHAPCPCAGSPWMPLSLGQDP</sequence>
<organism evidence="1 2">
    <name type="scientific">Desulfobotulus pelophilus</name>
    <dbReference type="NCBI Taxonomy" id="2823377"/>
    <lineage>
        <taxon>Bacteria</taxon>
        <taxon>Pseudomonadati</taxon>
        <taxon>Thermodesulfobacteriota</taxon>
        <taxon>Desulfobacteria</taxon>
        <taxon>Desulfobacterales</taxon>
        <taxon>Desulfobacteraceae</taxon>
        <taxon>Desulfobotulus</taxon>
    </lineage>
</organism>